<dbReference type="Proteomes" id="UP000800200">
    <property type="component" value="Unassembled WGS sequence"/>
</dbReference>
<accession>A0A6A6DR30</accession>
<name>A0A6A6DR30_9PEZI</name>
<dbReference type="AlphaFoldDB" id="A0A6A6DR30"/>
<gene>
    <name evidence="1" type="ORF">K469DRAFT_714666</name>
</gene>
<protein>
    <submittedName>
        <fullName evidence="1">Uncharacterized protein</fullName>
    </submittedName>
</protein>
<evidence type="ECO:0000313" key="1">
    <source>
        <dbReference type="EMBL" id="KAF2180659.1"/>
    </source>
</evidence>
<keyword evidence="2" id="KW-1185">Reference proteome</keyword>
<reference evidence="1" key="1">
    <citation type="journal article" date="2020" name="Stud. Mycol.">
        <title>101 Dothideomycetes genomes: a test case for predicting lifestyles and emergence of pathogens.</title>
        <authorList>
            <person name="Haridas S."/>
            <person name="Albert R."/>
            <person name="Binder M."/>
            <person name="Bloem J."/>
            <person name="Labutti K."/>
            <person name="Salamov A."/>
            <person name="Andreopoulos B."/>
            <person name="Baker S."/>
            <person name="Barry K."/>
            <person name="Bills G."/>
            <person name="Bluhm B."/>
            <person name="Cannon C."/>
            <person name="Castanera R."/>
            <person name="Culley D."/>
            <person name="Daum C."/>
            <person name="Ezra D."/>
            <person name="Gonzalez J."/>
            <person name="Henrissat B."/>
            <person name="Kuo A."/>
            <person name="Liang C."/>
            <person name="Lipzen A."/>
            <person name="Lutzoni F."/>
            <person name="Magnuson J."/>
            <person name="Mondo S."/>
            <person name="Nolan M."/>
            <person name="Ohm R."/>
            <person name="Pangilinan J."/>
            <person name="Park H.-J."/>
            <person name="Ramirez L."/>
            <person name="Alfaro M."/>
            <person name="Sun H."/>
            <person name="Tritt A."/>
            <person name="Yoshinaga Y."/>
            <person name="Zwiers L.-H."/>
            <person name="Turgeon B."/>
            <person name="Goodwin S."/>
            <person name="Spatafora J."/>
            <person name="Crous P."/>
            <person name="Grigoriev I."/>
        </authorList>
    </citation>
    <scope>NUCLEOTIDE SEQUENCE</scope>
    <source>
        <strain evidence="1">CBS 207.26</strain>
    </source>
</reference>
<sequence length="70" mass="7850">IETGIAGVFGGEIQRDHVKVSGGLGMIISSAWKIQTEWCTANFSADEETAYVLRNQRSNQRIVELFLFFL</sequence>
<proteinExistence type="predicted"/>
<dbReference type="EMBL" id="ML994657">
    <property type="protein sequence ID" value="KAF2180659.1"/>
    <property type="molecule type" value="Genomic_DNA"/>
</dbReference>
<evidence type="ECO:0000313" key="2">
    <source>
        <dbReference type="Proteomes" id="UP000800200"/>
    </source>
</evidence>
<feature type="non-terminal residue" evidence="1">
    <location>
        <position position="1"/>
    </location>
</feature>
<organism evidence="1 2">
    <name type="scientific">Zopfia rhizophila CBS 207.26</name>
    <dbReference type="NCBI Taxonomy" id="1314779"/>
    <lineage>
        <taxon>Eukaryota</taxon>
        <taxon>Fungi</taxon>
        <taxon>Dikarya</taxon>
        <taxon>Ascomycota</taxon>
        <taxon>Pezizomycotina</taxon>
        <taxon>Dothideomycetes</taxon>
        <taxon>Dothideomycetes incertae sedis</taxon>
        <taxon>Zopfiaceae</taxon>
        <taxon>Zopfia</taxon>
    </lineage>
</organism>